<keyword evidence="6" id="KW-0812">Transmembrane</keyword>
<name>A0A8C8VIX0_9SAUR</name>
<feature type="compositionally biased region" description="Polar residues" evidence="5">
    <location>
        <begin position="56"/>
        <end position="69"/>
    </location>
</feature>
<keyword evidence="1" id="KW-0245">EGF-like domain</keyword>
<dbReference type="PANTHER" id="PTHR14002">
    <property type="entry name" value="ENDOGLIN/TGF-BETA RECEPTOR TYPE III"/>
    <property type="match status" value="1"/>
</dbReference>
<dbReference type="PROSITE" id="PS00010">
    <property type="entry name" value="ASX_HYDROXYL"/>
    <property type="match status" value="1"/>
</dbReference>
<sequence length="411" mass="45619">MKEDDCSSDASCHNTYGSYYCSCNEGFADVNSERPGRNCEEDTMFSGTAKPHASTEPWSNTNSSPHATTLPLTKSSHVISIKEAVRVSCQIEKIAIAIQKIFLQQESIPESSLCLGEPHCNVSFSNDTQVVLWTGWNECGTEVQSNMSNTIVKTILRNDISSQGVTHHLKIVTPIHCVFQNDLLTSSGYTPEGVYTIFEDLHGSGHFITEMQLFIGNSPIPQNFSIAASDDILIEVGIQKEDSNLKVVLNECWATPTSNSVDPLSFAFINNSCPVPETYTTMIENGNSRKAQFKLKIFSFVNNSVVYLHCKIRICVETPESTCRTSCRGVRSLKNGEIIATHGASWGPLRRATGDRNKPGLRVGYIILIIIAVFLFVVGVVAILVFQYQRKTGRYNFKIKSDNFGYQVFYD</sequence>
<evidence type="ECO:0000259" key="7">
    <source>
        <dbReference type="PROSITE" id="PS51034"/>
    </source>
</evidence>
<proteinExistence type="predicted"/>
<evidence type="ECO:0000313" key="8">
    <source>
        <dbReference type="Ensembl" id="ENSPCEP00000010963.1"/>
    </source>
</evidence>
<evidence type="ECO:0000256" key="3">
    <source>
        <dbReference type="ARBA" id="ARBA00023157"/>
    </source>
</evidence>
<keyword evidence="2" id="KW-0732">Signal</keyword>
<accession>A0A8C8VIX0</accession>
<reference evidence="8" key="1">
    <citation type="submission" date="2025-08" db="UniProtKB">
        <authorList>
            <consortium name="Ensembl"/>
        </authorList>
    </citation>
    <scope>IDENTIFICATION</scope>
</reference>
<dbReference type="Gene3D" id="2.10.25.10">
    <property type="entry name" value="Laminin"/>
    <property type="match status" value="1"/>
</dbReference>
<evidence type="ECO:0000256" key="5">
    <source>
        <dbReference type="SAM" id="MobiDB-lite"/>
    </source>
</evidence>
<feature type="domain" description="ZP" evidence="7">
    <location>
        <begin position="88"/>
        <end position="330"/>
    </location>
</feature>
<evidence type="ECO:0000313" key="9">
    <source>
        <dbReference type="Proteomes" id="UP000694393"/>
    </source>
</evidence>
<dbReference type="SUPFAM" id="SSF57196">
    <property type="entry name" value="EGF/Laminin"/>
    <property type="match status" value="1"/>
</dbReference>
<dbReference type="SMART" id="SM00241">
    <property type="entry name" value="ZP"/>
    <property type="match status" value="1"/>
</dbReference>
<dbReference type="CDD" id="cd00054">
    <property type="entry name" value="EGF_CA"/>
    <property type="match status" value="1"/>
</dbReference>
<evidence type="ECO:0000256" key="1">
    <source>
        <dbReference type="ARBA" id="ARBA00022536"/>
    </source>
</evidence>
<dbReference type="Gene3D" id="2.60.40.4100">
    <property type="entry name" value="Zona pellucida, ZP-C domain"/>
    <property type="match status" value="1"/>
</dbReference>
<dbReference type="AlphaFoldDB" id="A0A8C8VIX0"/>
<keyword evidence="9" id="KW-1185">Reference proteome</keyword>
<keyword evidence="6" id="KW-0472">Membrane</keyword>
<dbReference type="Pfam" id="PF23344">
    <property type="entry name" value="ZP-N"/>
    <property type="match status" value="1"/>
</dbReference>
<dbReference type="Gene3D" id="2.60.40.3210">
    <property type="entry name" value="Zona pellucida, ZP-N domain"/>
    <property type="match status" value="1"/>
</dbReference>
<dbReference type="InterPro" id="IPR048290">
    <property type="entry name" value="ZP_chr"/>
</dbReference>
<dbReference type="Pfam" id="PF07645">
    <property type="entry name" value="EGF_CA"/>
    <property type="match status" value="1"/>
</dbReference>
<keyword evidence="4" id="KW-0325">Glycoprotein</keyword>
<organism evidence="8 9">
    <name type="scientific">Pelusios castaneus</name>
    <name type="common">West African mud turtle</name>
    <dbReference type="NCBI Taxonomy" id="367368"/>
    <lineage>
        <taxon>Eukaryota</taxon>
        <taxon>Metazoa</taxon>
        <taxon>Chordata</taxon>
        <taxon>Craniata</taxon>
        <taxon>Vertebrata</taxon>
        <taxon>Euteleostomi</taxon>
        <taxon>Archelosauria</taxon>
        <taxon>Testudinata</taxon>
        <taxon>Testudines</taxon>
        <taxon>Pleurodira</taxon>
        <taxon>Pelomedusidae</taxon>
        <taxon>Pelusios</taxon>
    </lineage>
</organism>
<keyword evidence="6" id="KW-1133">Transmembrane helix</keyword>
<dbReference type="Proteomes" id="UP000694393">
    <property type="component" value="Unplaced"/>
</dbReference>
<protein>
    <recommendedName>
        <fullName evidence="7">ZP domain-containing protein</fullName>
    </recommendedName>
</protein>
<keyword evidence="3" id="KW-1015">Disulfide bond</keyword>
<dbReference type="Pfam" id="PF00100">
    <property type="entry name" value="Zona_pellucida"/>
    <property type="match status" value="1"/>
</dbReference>
<dbReference type="InterPro" id="IPR001881">
    <property type="entry name" value="EGF-like_Ca-bd_dom"/>
</dbReference>
<dbReference type="SMART" id="SM00179">
    <property type="entry name" value="EGF_CA"/>
    <property type="match status" value="1"/>
</dbReference>
<dbReference type="InterPro" id="IPR055355">
    <property type="entry name" value="ZP-C"/>
</dbReference>
<dbReference type="InterPro" id="IPR055356">
    <property type="entry name" value="ZP-N"/>
</dbReference>
<evidence type="ECO:0000256" key="2">
    <source>
        <dbReference type="ARBA" id="ARBA00022729"/>
    </source>
</evidence>
<dbReference type="PRINTS" id="PR00023">
    <property type="entry name" value="ZPELLUCIDA"/>
</dbReference>
<dbReference type="Ensembl" id="ENSPCET00000011324.1">
    <property type="protein sequence ID" value="ENSPCEP00000010963.1"/>
    <property type="gene ID" value="ENSPCEG00000008654.1"/>
</dbReference>
<dbReference type="InterPro" id="IPR001507">
    <property type="entry name" value="ZP_dom"/>
</dbReference>
<dbReference type="PANTHER" id="PTHR14002:SF22">
    <property type="entry name" value="UROMODULIN-LIKE 1"/>
    <property type="match status" value="1"/>
</dbReference>
<dbReference type="PROSITE" id="PS51034">
    <property type="entry name" value="ZP_2"/>
    <property type="match status" value="1"/>
</dbReference>
<dbReference type="InterPro" id="IPR042235">
    <property type="entry name" value="ZP-C_dom"/>
</dbReference>
<evidence type="ECO:0000256" key="6">
    <source>
        <dbReference type="SAM" id="Phobius"/>
    </source>
</evidence>
<reference evidence="8" key="2">
    <citation type="submission" date="2025-09" db="UniProtKB">
        <authorList>
            <consortium name="Ensembl"/>
        </authorList>
    </citation>
    <scope>IDENTIFICATION</scope>
</reference>
<dbReference type="GO" id="GO:0005509">
    <property type="term" value="F:calcium ion binding"/>
    <property type="evidence" value="ECO:0007669"/>
    <property type="project" value="InterPro"/>
</dbReference>
<feature type="transmembrane region" description="Helical" evidence="6">
    <location>
        <begin position="363"/>
        <end position="386"/>
    </location>
</feature>
<evidence type="ECO:0000256" key="4">
    <source>
        <dbReference type="ARBA" id="ARBA00023180"/>
    </source>
</evidence>
<feature type="region of interest" description="Disordered" evidence="5">
    <location>
        <begin position="34"/>
        <end position="69"/>
    </location>
</feature>
<dbReference type="InterPro" id="IPR049883">
    <property type="entry name" value="NOTCH1_EGF-like"/>
</dbReference>
<dbReference type="InterPro" id="IPR000152">
    <property type="entry name" value="EGF-type_Asp/Asn_hydroxyl_site"/>
</dbReference>